<keyword evidence="2" id="KW-1185">Reference proteome</keyword>
<organism evidence="1 2">
    <name type="scientific">Pantoea phage vB_PagM_AAM37</name>
    <dbReference type="NCBI Taxonomy" id="2588093"/>
    <lineage>
        <taxon>Viruses</taxon>
        <taxon>Duplodnaviria</taxon>
        <taxon>Heunggongvirae</taxon>
        <taxon>Uroviricota</taxon>
        <taxon>Caudoviricetes</taxon>
        <taxon>Dibbivirus</taxon>
        <taxon>Dibbivirus AAM37</taxon>
    </lineage>
</organism>
<dbReference type="EMBL" id="MK798143">
    <property type="protein sequence ID" value="QDH45719.1"/>
    <property type="molecule type" value="Genomic_DNA"/>
</dbReference>
<gene>
    <name evidence="1" type="ORF">AAM37_gp48</name>
</gene>
<accession>A0A513ZYD2</accession>
<reference evidence="1 2" key="1">
    <citation type="submission" date="2019-04" db="EMBL/GenBank/DDBJ databases">
        <title>Complete genome sequence of Pantoea sp. infecting bacteriophage vB_PagM_AAM37.</title>
        <authorList>
            <person name="Truncaite L."/>
            <person name="Simoliuniene M."/>
            <person name="Zajanckauskaite A."/>
            <person name="Meskys R."/>
            <person name="Simoliunas E."/>
        </authorList>
    </citation>
    <scope>NUCLEOTIDE SEQUENCE [LARGE SCALE GENOMIC DNA]</scope>
    <source>
        <strain evidence="1">AAM37</strain>
    </source>
</reference>
<evidence type="ECO:0000313" key="2">
    <source>
        <dbReference type="Proteomes" id="UP000317930"/>
    </source>
</evidence>
<evidence type="ECO:0000313" key="1">
    <source>
        <dbReference type="EMBL" id="QDH45719.1"/>
    </source>
</evidence>
<protein>
    <submittedName>
        <fullName evidence="1">Uncharacterized protein</fullName>
    </submittedName>
</protein>
<proteinExistence type="predicted"/>
<name>A0A513ZYD2_9CAUD</name>
<dbReference type="Proteomes" id="UP000317930">
    <property type="component" value="Segment"/>
</dbReference>
<sequence>MTKCKKQQRRLVFTLVNTFGKRHEKMAYQSIVNNLVGLGRKVQSLTQQVRNRDEYISSLESQLAEARRVSLFGNPSQSCSVGVGDGTGNLVVHGNYESIKAVQRIILQAEQDRGRAEAAEAKLAELYMQEPVACGNEKGFAWYQNLEDGTTAKPVGEFELFTRPAPAAGLADLVPGEFDNWKNPASEAMSAIGYVGNKQDFTMGANWMRAAVLRNINGGN</sequence>